<reference evidence="4" key="1">
    <citation type="journal article" date="2019" name="Int. J. Syst. Evol. Microbiol.">
        <title>The Global Catalogue of Microorganisms (GCM) 10K type strain sequencing project: providing services to taxonomists for standard genome sequencing and annotation.</title>
        <authorList>
            <consortium name="The Broad Institute Genomics Platform"/>
            <consortium name="The Broad Institute Genome Sequencing Center for Infectious Disease"/>
            <person name="Wu L."/>
            <person name="Ma J."/>
        </authorList>
    </citation>
    <scope>NUCLEOTIDE SEQUENCE [LARGE SCALE GENOMIC DNA]</scope>
    <source>
        <strain evidence="4">CCM 7756</strain>
    </source>
</reference>
<keyword evidence="4" id="KW-1185">Reference proteome</keyword>
<dbReference type="SUPFAM" id="SSF160991">
    <property type="entry name" value="CV3147-like"/>
    <property type="match status" value="1"/>
</dbReference>
<accession>A0ABV7N671</accession>
<gene>
    <name evidence="3" type="ORF">ACFOEO_10985</name>
</gene>
<organism evidence="3 4">
    <name type="scientific">Salinicoccus sesuvii</name>
    <dbReference type="NCBI Taxonomy" id="868281"/>
    <lineage>
        <taxon>Bacteria</taxon>
        <taxon>Bacillati</taxon>
        <taxon>Bacillota</taxon>
        <taxon>Bacilli</taxon>
        <taxon>Bacillales</taxon>
        <taxon>Staphylococcaceae</taxon>
        <taxon>Salinicoccus</taxon>
    </lineage>
</organism>
<dbReference type="InterPro" id="IPR027479">
    <property type="entry name" value="S-Me-THD_N_sf"/>
</dbReference>
<protein>
    <submittedName>
        <fullName evidence="3">DUF917 domain-containing protein</fullName>
    </submittedName>
</protein>
<comment type="caution">
    <text evidence="3">The sequence shown here is derived from an EMBL/GenBank/DDBJ whole genome shotgun (WGS) entry which is preliminary data.</text>
</comment>
<evidence type="ECO:0000313" key="4">
    <source>
        <dbReference type="Proteomes" id="UP001595637"/>
    </source>
</evidence>
<dbReference type="RefSeq" id="WP_380655612.1">
    <property type="nucleotide sequence ID" value="NZ_JBHRVQ010000001.1"/>
</dbReference>
<dbReference type="EMBL" id="JBHRVQ010000001">
    <property type="protein sequence ID" value="MFC3389100.1"/>
    <property type="molecule type" value="Genomic_DNA"/>
</dbReference>
<evidence type="ECO:0000259" key="2">
    <source>
        <dbReference type="Pfam" id="PF20906"/>
    </source>
</evidence>
<evidence type="ECO:0000259" key="1">
    <source>
        <dbReference type="Pfam" id="PF06032"/>
    </source>
</evidence>
<dbReference type="Gene3D" id="3.40.1610.10">
    <property type="entry name" value="CV3147-like domain"/>
    <property type="match status" value="1"/>
</dbReference>
<proteinExistence type="predicted"/>
<dbReference type="InterPro" id="IPR048350">
    <property type="entry name" value="S-Me-THD-like_C"/>
</dbReference>
<dbReference type="InterPro" id="IPR010318">
    <property type="entry name" value="S-Me-THD_N"/>
</dbReference>
<feature type="domain" description="S-Me-THD-like C-terminal" evidence="2">
    <location>
        <begin position="168"/>
        <end position="350"/>
    </location>
</feature>
<dbReference type="Pfam" id="PF06032">
    <property type="entry name" value="S-Me-THD_N"/>
    <property type="match status" value="1"/>
</dbReference>
<name>A0ABV7N671_9STAP</name>
<evidence type="ECO:0000313" key="3">
    <source>
        <dbReference type="EMBL" id="MFC3389100.1"/>
    </source>
</evidence>
<dbReference type="Pfam" id="PF20906">
    <property type="entry name" value="S-Me-THD_C"/>
    <property type="match status" value="1"/>
</dbReference>
<dbReference type="Gene3D" id="2.40.390.10">
    <property type="entry name" value="CV3147-like"/>
    <property type="match status" value="1"/>
</dbReference>
<dbReference type="Proteomes" id="UP001595637">
    <property type="component" value="Unassembled WGS sequence"/>
</dbReference>
<sequence>MKYLNKADMDKLAIGAALLGTGGGGDPYVGKLMAQQSIDKYGPVQMVTIDELPTDATVATFAMVGAPTVLVEKIPNFESFDILYDEFVKYNGDHIDAVMPIEAGGVNSMIPIIFAAIKGVPLVDADGMGRAFPEMQMDTFNVNGIHNTPAVFADEKGNTAILNTSSGLWTEKIARSLTTVMGGSILNGVYLLSKQQLNDYAIHHTVSTSIAIGETLMRSKQPVADLKALLGGTVLFQGKIQDVVRRTDGGFVKGTARLTGLDTDKDTICTLEFQNENLVCLVNDVPRCITPDLITVLDLETGMPITTEGLKFGMRCVVFGQPADDKWKTEAGIRTVGPGYFGYDYDYVPLEKNS</sequence>
<feature type="domain" description="S-Me-THD N-terminal" evidence="1">
    <location>
        <begin position="8"/>
        <end position="163"/>
    </location>
</feature>
<dbReference type="InterPro" id="IPR024071">
    <property type="entry name" value="S-Me-THD_C_sf"/>
</dbReference>